<dbReference type="STRING" id="739143.SAMN05216297_109190"/>
<organism evidence="2 3">
    <name type="scientific">Flavobacterium phragmitis</name>
    <dbReference type="NCBI Taxonomy" id="739143"/>
    <lineage>
        <taxon>Bacteria</taxon>
        <taxon>Pseudomonadati</taxon>
        <taxon>Bacteroidota</taxon>
        <taxon>Flavobacteriia</taxon>
        <taxon>Flavobacteriales</taxon>
        <taxon>Flavobacteriaceae</taxon>
        <taxon>Flavobacterium</taxon>
    </lineage>
</organism>
<evidence type="ECO:0000313" key="3">
    <source>
        <dbReference type="Proteomes" id="UP000199672"/>
    </source>
</evidence>
<keyword evidence="2" id="KW-0418">Kinase</keyword>
<keyword evidence="2" id="KW-0808">Transferase</keyword>
<dbReference type="PROSITE" id="PS50042">
    <property type="entry name" value="CNMP_BINDING_3"/>
    <property type="match status" value="1"/>
</dbReference>
<dbReference type="InterPro" id="IPR018490">
    <property type="entry name" value="cNMP-bd_dom_sf"/>
</dbReference>
<feature type="domain" description="Cyclic nucleotide-binding" evidence="1">
    <location>
        <begin position="31"/>
        <end position="132"/>
    </location>
</feature>
<dbReference type="CDD" id="cd00038">
    <property type="entry name" value="CAP_ED"/>
    <property type="match status" value="1"/>
</dbReference>
<dbReference type="AlphaFoldDB" id="A0A1I1TJ98"/>
<dbReference type="SUPFAM" id="SSF51206">
    <property type="entry name" value="cAMP-binding domain-like"/>
    <property type="match status" value="1"/>
</dbReference>
<keyword evidence="3" id="KW-1185">Reference proteome</keyword>
<dbReference type="Pfam" id="PF00027">
    <property type="entry name" value="cNMP_binding"/>
    <property type="match status" value="1"/>
</dbReference>
<protein>
    <submittedName>
        <fullName evidence="2">cAMP-binding domain of CRP or a regulatory subunit of cAMP-dependent protein kinases</fullName>
    </submittedName>
</protein>
<dbReference type="InterPro" id="IPR000595">
    <property type="entry name" value="cNMP-bd_dom"/>
</dbReference>
<sequence length="206" mass="23992">MKILSITVNSCEITTKMIYEQLSNYIKKNIDVSEDDLNTILSYFKPLKKTKKELLLAQGQISQQTFFVGKGCVRIFFINEEGKDVTRYIAFENQFATALVSFITKNPAQENIQVIEKSELLAITHEDFNYLMKIIPQWREFYSNYLEKAYVNNANRLMSFTTMDALERYNQLLKINPTIVKRLPNKIVASYINISQETLSRLKSKT</sequence>
<dbReference type="InterPro" id="IPR014710">
    <property type="entry name" value="RmlC-like_jellyroll"/>
</dbReference>
<dbReference type="EMBL" id="FOMH01000009">
    <property type="protein sequence ID" value="SFD58654.1"/>
    <property type="molecule type" value="Genomic_DNA"/>
</dbReference>
<evidence type="ECO:0000313" key="2">
    <source>
        <dbReference type="EMBL" id="SFD58654.1"/>
    </source>
</evidence>
<evidence type="ECO:0000259" key="1">
    <source>
        <dbReference type="PROSITE" id="PS50042"/>
    </source>
</evidence>
<proteinExistence type="predicted"/>
<gene>
    <name evidence="2" type="ORF">SAMN05216297_109190</name>
</gene>
<dbReference type="GO" id="GO:0016301">
    <property type="term" value="F:kinase activity"/>
    <property type="evidence" value="ECO:0007669"/>
    <property type="project" value="UniProtKB-KW"/>
</dbReference>
<dbReference type="Proteomes" id="UP000199672">
    <property type="component" value="Unassembled WGS sequence"/>
</dbReference>
<name>A0A1I1TJ98_9FLAO</name>
<dbReference type="Gene3D" id="2.60.120.10">
    <property type="entry name" value="Jelly Rolls"/>
    <property type="match status" value="1"/>
</dbReference>
<reference evidence="3" key="1">
    <citation type="submission" date="2016-10" db="EMBL/GenBank/DDBJ databases">
        <authorList>
            <person name="Varghese N."/>
            <person name="Submissions S."/>
        </authorList>
    </citation>
    <scope>NUCLEOTIDE SEQUENCE [LARGE SCALE GENOMIC DNA]</scope>
    <source>
        <strain evidence="3">CGMCC 1.10370</strain>
    </source>
</reference>
<accession>A0A1I1TJ98</accession>